<dbReference type="InterPro" id="IPR050364">
    <property type="entry name" value="Cytochrome_P450_fung"/>
</dbReference>
<keyword evidence="6" id="KW-0812">Transmembrane</keyword>
<keyword evidence="13" id="KW-0325">Glycoprotein</keyword>
<dbReference type="InterPro" id="IPR017972">
    <property type="entry name" value="Cyt_P450_CS"/>
</dbReference>
<evidence type="ECO:0000256" key="6">
    <source>
        <dbReference type="ARBA" id="ARBA00022692"/>
    </source>
</evidence>
<feature type="binding site" description="axial binding residue" evidence="14">
    <location>
        <position position="175"/>
    </location>
    <ligand>
        <name>heme</name>
        <dbReference type="ChEBI" id="CHEBI:30413"/>
    </ligand>
    <ligandPart>
        <name>Fe</name>
        <dbReference type="ChEBI" id="CHEBI:18248"/>
    </ligandPart>
</feature>
<keyword evidence="7 14" id="KW-0479">Metal-binding</keyword>
<dbReference type="InterPro" id="IPR036396">
    <property type="entry name" value="Cyt_P450_sf"/>
</dbReference>
<evidence type="ECO:0000256" key="12">
    <source>
        <dbReference type="ARBA" id="ARBA00023136"/>
    </source>
</evidence>
<dbReference type="Gene3D" id="1.10.630.10">
    <property type="entry name" value="Cytochrome P450"/>
    <property type="match status" value="1"/>
</dbReference>
<dbReference type="GO" id="GO:0004497">
    <property type="term" value="F:monooxygenase activity"/>
    <property type="evidence" value="ECO:0007669"/>
    <property type="project" value="UniProtKB-KW"/>
</dbReference>
<dbReference type="PANTHER" id="PTHR46300:SF2">
    <property type="entry name" value="CYTOCHROME P450 MONOOXYGENASE ALNH-RELATED"/>
    <property type="match status" value="1"/>
</dbReference>
<dbReference type="PANTHER" id="PTHR46300">
    <property type="entry name" value="P450, PUTATIVE (EUROFUNG)-RELATED-RELATED"/>
    <property type="match status" value="1"/>
</dbReference>
<evidence type="ECO:0000256" key="14">
    <source>
        <dbReference type="PIRSR" id="PIRSR602401-1"/>
    </source>
</evidence>
<protein>
    <submittedName>
        <fullName evidence="16">Cytochrome P450</fullName>
    </submittedName>
</protein>
<dbReference type="GO" id="GO:0005506">
    <property type="term" value="F:iron ion binding"/>
    <property type="evidence" value="ECO:0007669"/>
    <property type="project" value="InterPro"/>
</dbReference>
<dbReference type="PRINTS" id="PR00385">
    <property type="entry name" value="P450"/>
</dbReference>
<keyword evidence="11 15" id="KW-0503">Monooxygenase</keyword>
<comment type="subcellular location">
    <subcellularLocation>
        <location evidence="2">Membrane</location>
        <topology evidence="2">Single-pass membrane protein</topology>
    </subcellularLocation>
</comment>
<comment type="caution">
    <text evidence="16">The sequence shown here is derived from an EMBL/GenBank/DDBJ whole genome shotgun (WGS) entry which is preliminary data.</text>
</comment>
<keyword evidence="10 14" id="KW-0408">Iron</keyword>
<sequence>MTLGTCLWGWNKTRNSLVRSNGVKPMQVFGSACGVLVDAGSDTTAAYLLSLVLTLASHPQYQQRAWQELDAVVDSDRLPELNDITRVPFVRALIDEVLRLHPPFSMALPHATRDDIQIAHLTSYSSDAITNDPNNFEDSGLFKPERFLDSKFGTFPGMDTDFRDNYAFGGGRRICPGQYSVRRLINLVTMRLIWAFEFGEARNAQTNQVIPPNSGMEAFDNELICFPLPFTCNIKPRHPEIIREKFAGALSELEKYEVNLWKGDADKMEELRKRLL</sequence>
<comment type="pathway">
    <text evidence="3">Secondary metabolite biosynthesis.</text>
</comment>
<evidence type="ECO:0000256" key="2">
    <source>
        <dbReference type="ARBA" id="ARBA00004167"/>
    </source>
</evidence>
<dbReference type="AlphaFoldDB" id="A0AAD6YFM8"/>
<evidence type="ECO:0000313" key="17">
    <source>
        <dbReference type="Proteomes" id="UP001219525"/>
    </source>
</evidence>
<evidence type="ECO:0000256" key="1">
    <source>
        <dbReference type="ARBA" id="ARBA00001971"/>
    </source>
</evidence>
<name>A0AAD6YFM8_9AGAR</name>
<dbReference type="SUPFAM" id="SSF48264">
    <property type="entry name" value="Cytochrome P450"/>
    <property type="match status" value="1"/>
</dbReference>
<dbReference type="InterPro" id="IPR001128">
    <property type="entry name" value="Cyt_P450"/>
</dbReference>
<reference evidence="16" key="1">
    <citation type="submission" date="2023-03" db="EMBL/GenBank/DDBJ databases">
        <title>Massive genome expansion in bonnet fungi (Mycena s.s.) driven by repeated elements and novel gene families across ecological guilds.</title>
        <authorList>
            <consortium name="Lawrence Berkeley National Laboratory"/>
            <person name="Harder C.B."/>
            <person name="Miyauchi S."/>
            <person name="Viragh M."/>
            <person name="Kuo A."/>
            <person name="Thoen E."/>
            <person name="Andreopoulos B."/>
            <person name="Lu D."/>
            <person name="Skrede I."/>
            <person name="Drula E."/>
            <person name="Henrissat B."/>
            <person name="Morin E."/>
            <person name="Kohler A."/>
            <person name="Barry K."/>
            <person name="LaButti K."/>
            <person name="Morin E."/>
            <person name="Salamov A."/>
            <person name="Lipzen A."/>
            <person name="Mereny Z."/>
            <person name="Hegedus B."/>
            <person name="Baldrian P."/>
            <person name="Stursova M."/>
            <person name="Weitz H."/>
            <person name="Taylor A."/>
            <person name="Grigoriev I.V."/>
            <person name="Nagy L.G."/>
            <person name="Martin F."/>
            <person name="Kauserud H."/>
        </authorList>
    </citation>
    <scope>NUCLEOTIDE SEQUENCE</scope>
    <source>
        <strain evidence="16">9144</strain>
    </source>
</reference>
<evidence type="ECO:0000256" key="5">
    <source>
        <dbReference type="ARBA" id="ARBA00022617"/>
    </source>
</evidence>
<dbReference type="PROSITE" id="PS00086">
    <property type="entry name" value="CYTOCHROME_P450"/>
    <property type="match status" value="1"/>
</dbReference>
<comment type="similarity">
    <text evidence="4 15">Belongs to the cytochrome P450 family.</text>
</comment>
<dbReference type="EMBL" id="JARJCW010000036">
    <property type="protein sequence ID" value="KAJ7207422.1"/>
    <property type="molecule type" value="Genomic_DNA"/>
</dbReference>
<dbReference type="PRINTS" id="PR00463">
    <property type="entry name" value="EP450I"/>
</dbReference>
<organism evidence="16 17">
    <name type="scientific">Mycena pura</name>
    <dbReference type="NCBI Taxonomy" id="153505"/>
    <lineage>
        <taxon>Eukaryota</taxon>
        <taxon>Fungi</taxon>
        <taxon>Dikarya</taxon>
        <taxon>Basidiomycota</taxon>
        <taxon>Agaricomycotina</taxon>
        <taxon>Agaricomycetes</taxon>
        <taxon>Agaricomycetidae</taxon>
        <taxon>Agaricales</taxon>
        <taxon>Marasmiineae</taxon>
        <taxon>Mycenaceae</taxon>
        <taxon>Mycena</taxon>
    </lineage>
</organism>
<dbReference type="GO" id="GO:0016020">
    <property type="term" value="C:membrane"/>
    <property type="evidence" value="ECO:0007669"/>
    <property type="project" value="UniProtKB-SubCell"/>
</dbReference>
<keyword evidence="5 14" id="KW-0349">Heme</keyword>
<evidence type="ECO:0000256" key="7">
    <source>
        <dbReference type="ARBA" id="ARBA00022723"/>
    </source>
</evidence>
<dbReference type="Proteomes" id="UP001219525">
    <property type="component" value="Unassembled WGS sequence"/>
</dbReference>
<accession>A0AAD6YFM8</accession>
<dbReference type="InterPro" id="IPR002401">
    <property type="entry name" value="Cyt_P450_E_grp-I"/>
</dbReference>
<dbReference type="GO" id="GO:0020037">
    <property type="term" value="F:heme binding"/>
    <property type="evidence" value="ECO:0007669"/>
    <property type="project" value="InterPro"/>
</dbReference>
<gene>
    <name evidence="16" type="ORF">GGX14DRAFT_635119</name>
</gene>
<evidence type="ECO:0000256" key="3">
    <source>
        <dbReference type="ARBA" id="ARBA00005179"/>
    </source>
</evidence>
<proteinExistence type="inferred from homology"/>
<keyword evidence="17" id="KW-1185">Reference proteome</keyword>
<keyword evidence="9 15" id="KW-0560">Oxidoreductase</keyword>
<evidence type="ECO:0000313" key="16">
    <source>
        <dbReference type="EMBL" id="KAJ7207422.1"/>
    </source>
</evidence>
<dbReference type="Pfam" id="PF00067">
    <property type="entry name" value="p450"/>
    <property type="match status" value="1"/>
</dbReference>
<dbReference type="GO" id="GO:0016705">
    <property type="term" value="F:oxidoreductase activity, acting on paired donors, with incorporation or reduction of molecular oxygen"/>
    <property type="evidence" value="ECO:0007669"/>
    <property type="project" value="InterPro"/>
</dbReference>
<evidence type="ECO:0000256" key="4">
    <source>
        <dbReference type="ARBA" id="ARBA00010617"/>
    </source>
</evidence>
<evidence type="ECO:0000256" key="13">
    <source>
        <dbReference type="ARBA" id="ARBA00023180"/>
    </source>
</evidence>
<evidence type="ECO:0000256" key="9">
    <source>
        <dbReference type="ARBA" id="ARBA00023002"/>
    </source>
</evidence>
<evidence type="ECO:0000256" key="10">
    <source>
        <dbReference type="ARBA" id="ARBA00023004"/>
    </source>
</evidence>
<keyword evidence="12" id="KW-0472">Membrane</keyword>
<evidence type="ECO:0000256" key="8">
    <source>
        <dbReference type="ARBA" id="ARBA00022989"/>
    </source>
</evidence>
<comment type="cofactor">
    <cofactor evidence="1 14">
        <name>heme</name>
        <dbReference type="ChEBI" id="CHEBI:30413"/>
    </cofactor>
</comment>
<keyword evidence="8" id="KW-1133">Transmembrane helix</keyword>
<evidence type="ECO:0000256" key="11">
    <source>
        <dbReference type="ARBA" id="ARBA00023033"/>
    </source>
</evidence>
<evidence type="ECO:0000256" key="15">
    <source>
        <dbReference type="RuleBase" id="RU000461"/>
    </source>
</evidence>